<evidence type="ECO:0000313" key="4">
    <source>
        <dbReference type="EMBL" id="MBC9929723.1"/>
    </source>
</evidence>
<sequence>MRVKDEQKAVLIREKAIEMIVREGFDGLSMHKLAKAVGISVSTIYIYFKNREEMLNQLYIDAMALFSRETMRGFDPDMDFEAGLWLQWQNRYRFIRQYPLYYQFSEQFRNSPLIYQTDNRIDDFRHSMRQFHANALRRKQIPDLPVEIYWALAYGPFYILAGFHLQNAALAGKPFKLHETLLKQTFDRAILSLKPIV</sequence>
<dbReference type="Pfam" id="PF00440">
    <property type="entry name" value="TetR_N"/>
    <property type="match status" value="1"/>
</dbReference>
<protein>
    <submittedName>
        <fullName evidence="4">TetR/AcrR family transcriptional regulator</fullName>
    </submittedName>
</protein>
<evidence type="ECO:0000259" key="3">
    <source>
        <dbReference type="PROSITE" id="PS50977"/>
    </source>
</evidence>
<dbReference type="Gene3D" id="1.10.357.10">
    <property type="entry name" value="Tetracycline Repressor, domain 2"/>
    <property type="match status" value="1"/>
</dbReference>
<proteinExistence type="predicted"/>
<dbReference type="Proteomes" id="UP000659124">
    <property type="component" value="Unassembled WGS sequence"/>
</dbReference>
<dbReference type="InterPro" id="IPR001647">
    <property type="entry name" value="HTH_TetR"/>
</dbReference>
<feature type="domain" description="HTH tetR-type" evidence="3">
    <location>
        <begin position="6"/>
        <end position="66"/>
    </location>
</feature>
<name>A0ABR7TGW2_9BACT</name>
<reference evidence="4 5" key="1">
    <citation type="submission" date="2020-09" db="EMBL/GenBank/DDBJ databases">
        <title>Genome sequences of type strains of Chitinophaga qingshengii and Chitinophaga varians.</title>
        <authorList>
            <person name="Kittiwongwattana C."/>
        </authorList>
    </citation>
    <scope>NUCLEOTIDE SEQUENCE [LARGE SCALE GENOMIC DNA]</scope>
    <source>
        <strain evidence="4 5">JCM 30026</strain>
    </source>
</reference>
<evidence type="ECO:0000256" key="1">
    <source>
        <dbReference type="ARBA" id="ARBA00023125"/>
    </source>
</evidence>
<comment type="caution">
    <text evidence="4">The sequence shown here is derived from an EMBL/GenBank/DDBJ whole genome shotgun (WGS) entry which is preliminary data.</text>
</comment>
<dbReference type="PROSITE" id="PS50977">
    <property type="entry name" value="HTH_TETR_2"/>
    <property type="match status" value="1"/>
</dbReference>
<organism evidence="4 5">
    <name type="scientific">Chitinophaga qingshengii</name>
    <dbReference type="NCBI Taxonomy" id="1569794"/>
    <lineage>
        <taxon>Bacteria</taxon>
        <taxon>Pseudomonadati</taxon>
        <taxon>Bacteroidota</taxon>
        <taxon>Chitinophagia</taxon>
        <taxon>Chitinophagales</taxon>
        <taxon>Chitinophagaceae</taxon>
        <taxon>Chitinophaga</taxon>
    </lineage>
</organism>
<dbReference type="RefSeq" id="WP_188086825.1">
    <property type="nucleotide sequence ID" value="NZ_JACVFC010000001.1"/>
</dbReference>
<evidence type="ECO:0000256" key="2">
    <source>
        <dbReference type="PROSITE-ProRule" id="PRU00335"/>
    </source>
</evidence>
<evidence type="ECO:0000313" key="5">
    <source>
        <dbReference type="Proteomes" id="UP000659124"/>
    </source>
</evidence>
<accession>A0ABR7TGW2</accession>
<keyword evidence="1 2" id="KW-0238">DNA-binding</keyword>
<dbReference type="EMBL" id="JACVFC010000001">
    <property type="protein sequence ID" value="MBC9929723.1"/>
    <property type="molecule type" value="Genomic_DNA"/>
</dbReference>
<gene>
    <name evidence="4" type="ORF">ICL07_05000</name>
</gene>
<dbReference type="PRINTS" id="PR00455">
    <property type="entry name" value="HTHTETR"/>
</dbReference>
<dbReference type="SUPFAM" id="SSF46689">
    <property type="entry name" value="Homeodomain-like"/>
    <property type="match status" value="1"/>
</dbReference>
<dbReference type="InterPro" id="IPR009057">
    <property type="entry name" value="Homeodomain-like_sf"/>
</dbReference>
<feature type="DNA-binding region" description="H-T-H motif" evidence="2">
    <location>
        <begin position="29"/>
        <end position="48"/>
    </location>
</feature>
<keyword evidence="5" id="KW-1185">Reference proteome</keyword>